<dbReference type="InterPro" id="IPR036569">
    <property type="entry name" value="RpiB_LacA_LacB_sf"/>
</dbReference>
<name>A0A832I1U7_UNCEI</name>
<dbReference type="AlphaFoldDB" id="A0A832I1U7"/>
<dbReference type="EC" id="5.3.1.6" evidence="3"/>
<dbReference type="NCBIfam" id="TIGR00689">
    <property type="entry name" value="rpiB_lacA_lacB"/>
    <property type="match status" value="1"/>
</dbReference>
<dbReference type="InterPro" id="IPR004785">
    <property type="entry name" value="RpiB"/>
</dbReference>
<protein>
    <submittedName>
        <fullName evidence="3">Ribose 5-phosphate isomerase B</fullName>
        <ecNumber evidence="3">5.3.1.6</ecNumber>
    </submittedName>
</protein>
<keyword evidence="2 3" id="KW-0413">Isomerase</keyword>
<proteinExistence type="inferred from homology"/>
<dbReference type="NCBIfam" id="NF004051">
    <property type="entry name" value="PRK05571.1"/>
    <property type="match status" value="1"/>
</dbReference>
<dbReference type="NCBIfam" id="TIGR01120">
    <property type="entry name" value="rpiB"/>
    <property type="match status" value="1"/>
</dbReference>
<dbReference type="Pfam" id="PF02502">
    <property type="entry name" value="LacAB_rpiB"/>
    <property type="match status" value="1"/>
</dbReference>
<dbReference type="Gene3D" id="3.40.1400.10">
    <property type="entry name" value="Sugar-phosphate isomerase, RpiB/LacA/LacB"/>
    <property type="match status" value="1"/>
</dbReference>
<accession>A0A832I1U7</accession>
<dbReference type="PIRSF" id="PIRSF005384">
    <property type="entry name" value="RpiB_LacA_B"/>
    <property type="match status" value="1"/>
</dbReference>
<dbReference type="GO" id="GO:0019316">
    <property type="term" value="P:D-allose catabolic process"/>
    <property type="evidence" value="ECO:0007669"/>
    <property type="project" value="TreeGrafter"/>
</dbReference>
<evidence type="ECO:0000256" key="1">
    <source>
        <dbReference type="ARBA" id="ARBA00008754"/>
    </source>
</evidence>
<dbReference type="GO" id="GO:0004751">
    <property type="term" value="F:ribose-5-phosphate isomerase activity"/>
    <property type="evidence" value="ECO:0007669"/>
    <property type="project" value="UniProtKB-EC"/>
</dbReference>
<sequence length="153" mass="16109">MKVAVGADHAGLELKERVKRALAALGHEVVDVGTHGGESVDYPDYAIPVAERVARGEADRGVVVCATGIGASIAANKVPGVRCALVTSAEAARLTRQDNDSNVIALAGRFGAPHDEQLAWLATWLDTPFAGGRHARRVGKIESYERARGATEE</sequence>
<dbReference type="EMBL" id="DSQF01000012">
    <property type="protein sequence ID" value="HGZ42928.1"/>
    <property type="molecule type" value="Genomic_DNA"/>
</dbReference>
<organism evidence="3">
    <name type="scientific">Eiseniibacteriota bacterium</name>
    <dbReference type="NCBI Taxonomy" id="2212470"/>
    <lineage>
        <taxon>Bacteria</taxon>
        <taxon>Candidatus Eiseniibacteriota</taxon>
    </lineage>
</organism>
<comment type="similarity">
    <text evidence="1">Belongs to the LacAB/RpiB family.</text>
</comment>
<dbReference type="SUPFAM" id="SSF89623">
    <property type="entry name" value="Ribose/Galactose isomerase RpiB/AlsB"/>
    <property type="match status" value="1"/>
</dbReference>
<evidence type="ECO:0000256" key="2">
    <source>
        <dbReference type="ARBA" id="ARBA00023235"/>
    </source>
</evidence>
<dbReference type="PANTHER" id="PTHR30345">
    <property type="entry name" value="RIBOSE-5-PHOSPHATE ISOMERASE B"/>
    <property type="match status" value="1"/>
</dbReference>
<comment type="caution">
    <text evidence="3">The sequence shown here is derived from an EMBL/GenBank/DDBJ whole genome shotgun (WGS) entry which is preliminary data.</text>
</comment>
<reference evidence="3" key="1">
    <citation type="journal article" date="2020" name="mSystems">
        <title>Genome- and Community-Level Interaction Insights into Carbon Utilization and Element Cycling Functions of Hydrothermarchaeota in Hydrothermal Sediment.</title>
        <authorList>
            <person name="Zhou Z."/>
            <person name="Liu Y."/>
            <person name="Xu W."/>
            <person name="Pan J."/>
            <person name="Luo Z.H."/>
            <person name="Li M."/>
        </authorList>
    </citation>
    <scope>NUCLEOTIDE SEQUENCE [LARGE SCALE GENOMIC DNA]</scope>
    <source>
        <strain evidence="3">SpSt-381</strain>
    </source>
</reference>
<evidence type="ECO:0000313" key="3">
    <source>
        <dbReference type="EMBL" id="HGZ42928.1"/>
    </source>
</evidence>
<dbReference type="PANTHER" id="PTHR30345:SF0">
    <property type="entry name" value="DNA DAMAGE-REPAIR_TOLERATION PROTEIN DRT102"/>
    <property type="match status" value="1"/>
</dbReference>
<dbReference type="InterPro" id="IPR003500">
    <property type="entry name" value="RpiB_LacA_LacB"/>
</dbReference>
<gene>
    <name evidence="3" type="primary">rpiB</name>
    <name evidence="3" type="ORF">ENR23_05780</name>
</gene>
<dbReference type="GO" id="GO:0009052">
    <property type="term" value="P:pentose-phosphate shunt, non-oxidative branch"/>
    <property type="evidence" value="ECO:0007669"/>
    <property type="project" value="TreeGrafter"/>
</dbReference>